<dbReference type="Pfam" id="PF05016">
    <property type="entry name" value="ParE_toxin"/>
    <property type="match status" value="1"/>
</dbReference>
<dbReference type="Gene3D" id="3.30.2310.20">
    <property type="entry name" value="RelE-like"/>
    <property type="match status" value="1"/>
</dbReference>
<accession>A0ABX5NVG6</accession>
<gene>
    <name evidence="3" type="ORF">DMY87_02060</name>
</gene>
<organism evidence="3 4">
    <name type="scientific">Rhizobium wuzhouense</name>
    <dbReference type="NCBI Taxonomy" id="1986026"/>
    <lineage>
        <taxon>Bacteria</taxon>
        <taxon>Pseudomonadati</taxon>
        <taxon>Pseudomonadota</taxon>
        <taxon>Alphaproteobacteria</taxon>
        <taxon>Hyphomicrobiales</taxon>
        <taxon>Rhizobiaceae</taxon>
        <taxon>Rhizobium/Agrobacterium group</taxon>
        <taxon>Rhizobium</taxon>
    </lineage>
</organism>
<comment type="caution">
    <text evidence="3">The sequence shown here is derived from an EMBL/GenBank/DDBJ whole genome shotgun (WGS) entry which is preliminary data.</text>
</comment>
<keyword evidence="4" id="KW-1185">Reference proteome</keyword>
<keyword evidence="2" id="KW-1277">Toxin-antitoxin system</keyword>
<dbReference type="InterPro" id="IPR051803">
    <property type="entry name" value="TA_system_RelE-like_toxin"/>
</dbReference>
<comment type="similarity">
    <text evidence="1">Belongs to the RelE toxin family.</text>
</comment>
<dbReference type="PANTHER" id="PTHR33755">
    <property type="entry name" value="TOXIN PARE1-RELATED"/>
    <property type="match status" value="1"/>
</dbReference>
<dbReference type="Proteomes" id="UP000247536">
    <property type="component" value="Unassembled WGS sequence"/>
</dbReference>
<dbReference type="EMBL" id="QJRY01000001">
    <property type="protein sequence ID" value="PYB77177.1"/>
    <property type="molecule type" value="Genomic_DNA"/>
</dbReference>
<proteinExistence type="inferred from homology"/>
<evidence type="ECO:0000256" key="1">
    <source>
        <dbReference type="ARBA" id="ARBA00006226"/>
    </source>
</evidence>
<dbReference type="PANTHER" id="PTHR33755:SF6">
    <property type="entry name" value="PLASMID STABILIZATION SYSTEM PROTEIN"/>
    <property type="match status" value="1"/>
</dbReference>
<dbReference type="InterPro" id="IPR035093">
    <property type="entry name" value="RelE/ParE_toxin_dom_sf"/>
</dbReference>
<dbReference type="InterPro" id="IPR007712">
    <property type="entry name" value="RelE/ParE_toxin"/>
</dbReference>
<evidence type="ECO:0000256" key="2">
    <source>
        <dbReference type="ARBA" id="ARBA00022649"/>
    </source>
</evidence>
<name>A0ABX5NVG6_9HYPH</name>
<dbReference type="RefSeq" id="WP_110789611.1">
    <property type="nucleotide sequence ID" value="NZ_QJRY01000001.1"/>
</dbReference>
<protein>
    <submittedName>
        <fullName evidence="3">Type II toxin-antitoxin system RelE/ParE family toxin</fullName>
    </submittedName>
</protein>
<sequence>MPRLRYTPRAVRDLRSILQYVTRESGSIDVGSAFVVRLRARCKELAILPGQMGRPRFELLPDLRSFAFRSYIIFFRYRDDVFEIIAIIEGHRDVERHFPHDDG</sequence>
<evidence type="ECO:0000313" key="3">
    <source>
        <dbReference type="EMBL" id="PYB77177.1"/>
    </source>
</evidence>
<reference evidence="3 4" key="1">
    <citation type="submission" date="2018-06" db="EMBL/GenBank/DDBJ databases">
        <title>Rhizobium wuzhouense sp. nov., isolated from roots of Oryza officinalis.</title>
        <authorList>
            <person name="Yuan T."/>
        </authorList>
    </citation>
    <scope>NUCLEOTIDE SEQUENCE [LARGE SCALE GENOMIC DNA]</scope>
    <source>
        <strain evidence="3 4">W44</strain>
    </source>
</reference>
<evidence type="ECO:0000313" key="4">
    <source>
        <dbReference type="Proteomes" id="UP000247536"/>
    </source>
</evidence>